<dbReference type="Pfam" id="PF08448">
    <property type="entry name" value="PAS_4"/>
    <property type="match status" value="1"/>
</dbReference>
<dbReference type="InterPro" id="IPR004358">
    <property type="entry name" value="Sig_transdc_His_kin-like_C"/>
</dbReference>
<dbReference type="InterPro" id="IPR013656">
    <property type="entry name" value="PAS_4"/>
</dbReference>
<dbReference type="InterPro" id="IPR003661">
    <property type="entry name" value="HisK_dim/P_dom"/>
</dbReference>
<dbReference type="EMBL" id="BAABAK010000016">
    <property type="protein sequence ID" value="GAA3977478.1"/>
    <property type="molecule type" value="Genomic_DNA"/>
</dbReference>
<dbReference type="PROSITE" id="PS50112">
    <property type="entry name" value="PAS"/>
    <property type="match status" value="2"/>
</dbReference>
<comment type="caution">
    <text evidence="10">The sequence shown here is derived from an EMBL/GenBank/DDBJ whole genome shotgun (WGS) entry which is preliminary data.</text>
</comment>
<dbReference type="PRINTS" id="PR00344">
    <property type="entry name" value="BCTRLSENSOR"/>
</dbReference>
<dbReference type="NCBIfam" id="TIGR00229">
    <property type="entry name" value="sensory_box"/>
    <property type="match status" value="3"/>
</dbReference>
<dbReference type="InterPro" id="IPR052162">
    <property type="entry name" value="Sensor_kinase/Photoreceptor"/>
</dbReference>
<dbReference type="CDD" id="cd00130">
    <property type="entry name" value="PAS"/>
    <property type="match status" value="3"/>
</dbReference>
<comment type="catalytic activity">
    <reaction evidence="1">
        <text>ATP + protein L-histidine = ADP + protein N-phospho-L-histidine.</text>
        <dbReference type="EC" id="2.7.13.3"/>
    </reaction>
</comment>
<feature type="domain" description="PAC" evidence="9">
    <location>
        <begin position="89"/>
        <end position="141"/>
    </location>
</feature>
<dbReference type="SMART" id="SM00388">
    <property type="entry name" value="HisKA"/>
    <property type="match status" value="1"/>
</dbReference>
<dbReference type="Gene3D" id="3.30.565.10">
    <property type="entry name" value="Histidine kinase-like ATPase, C-terminal domain"/>
    <property type="match status" value="1"/>
</dbReference>
<name>A0ABP7Q7E1_9SPHI</name>
<evidence type="ECO:0000259" key="7">
    <source>
        <dbReference type="PROSITE" id="PS50109"/>
    </source>
</evidence>
<evidence type="ECO:0000256" key="3">
    <source>
        <dbReference type="ARBA" id="ARBA00022553"/>
    </source>
</evidence>
<evidence type="ECO:0000256" key="4">
    <source>
        <dbReference type="ARBA" id="ARBA00022679"/>
    </source>
</evidence>
<keyword evidence="11" id="KW-1185">Reference proteome</keyword>
<dbReference type="PANTHER" id="PTHR43304:SF1">
    <property type="entry name" value="PAC DOMAIN-CONTAINING PROTEIN"/>
    <property type="match status" value="1"/>
</dbReference>
<dbReference type="InterPro" id="IPR003594">
    <property type="entry name" value="HATPase_dom"/>
</dbReference>
<dbReference type="SMART" id="SM00091">
    <property type="entry name" value="PAS"/>
    <property type="match status" value="3"/>
</dbReference>
<dbReference type="PANTHER" id="PTHR43304">
    <property type="entry name" value="PHYTOCHROME-LIKE PROTEIN CPH1"/>
    <property type="match status" value="1"/>
</dbReference>
<reference evidence="11" key="1">
    <citation type="journal article" date="2019" name="Int. J. Syst. Evol. Microbiol.">
        <title>The Global Catalogue of Microorganisms (GCM) 10K type strain sequencing project: providing services to taxonomists for standard genome sequencing and annotation.</title>
        <authorList>
            <consortium name="The Broad Institute Genomics Platform"/>
            <consortium name="The Broad Institute Genome Sequencing Center for Infectious Disease"/>
            <person name="Wu L."/>
            <person name="Ma J."/>
        </authorList>
    </citation>
    <scope>NUCLEOTIDE SEQUENCE [LARGE SCALE GENOMIC DNA]</scope>
    <source>
        <strain evidence="11">JCM 17338</strain>
    </source>
</reference>
<keyword evidence="3" id="KW-0597">Phosphoprotein</keyword>
<keyword evidence="6" id="KW-0175">Coiled coil</keyword>
<accession>A0ABP7Q7E1</accession>
<dbReference type="SUPFAM" id="SSF47384">
    <property type="entry name" value="Homodimeric domain of signal transducing histidine kinase"/>
    <property type="match status" value="1"/>
</dbReference>
<dbReference type="Gene3D" id="3.30.450.20">
    <property type="entry name" value="PAS domain"/>
    <property type="match status" value="4"/>
</dbReference>
<dbReference type="Gene3D" id="1.10.287.130">
    <property type="match status" value="1"/>
</dbReference>
<feature type="domain" description="PAC" evidence="9">
    <location>
        <begin position="223"/>
        <end position="275"/>
    </location>
</feature>
<keyword evidence="5" id="KW-0418">Kinase</keyword>
<dbReference type="InterPro" id="IPR001610">
    <property type="entry name" value="PAC"/>
</dbReference>
<evidence type="ECO:0000313" key="10">
    <source>
        <dbReference type="EMBL" id="GAA3977478.1"/>
    </source>
</evidence>
<evidence type="ECO:0000256" key="2">
    <source>
        <dbReference type="ARBA" id="ARBA00012438"/>
    </source>
</evidence>
<dbReference type="InterPro" id="IPR000014">
    <property type="entry name" value="PAS"/>
</dbReference>
<dbReference type="Pfam" id="PF08447">
    <property type="entry name" value="PAS_3"/>
    <property type="match status" value="2"/>
</dbReference>
<feature type="domain" description="PAS" evidence="8">
    <location>
        <begin position="149"/>
        <end position="220"/>
    </location>
</feature>
<evidence type="ECO:0000313" key="11">
    <source>
        <dbReference type="Proteomes" id="UP001501081"/>
    </source>
</evidence>
<evidence type="ECO:0000256" key="5">
    <source>
        <dbReference type="ARBA" id="ARBA00022777"/>
    </source>
</evidence>
<dbReference type="PROSITE" id="PS50109">
    <property type="entry name" value="HIS_KIN"/>
    <property type="match status" value="1"/>
</dbReference>
<keyword evidence="4" id="KW-0808">Transferase</keyword>
<dbReference type="PROSITE" id="PS50113">
    <property type="entry name" value="PAC"/>
    <property type="match status" value="3"/>
</dbReference>
<dbReference type="Proteomes" id="UP001501081">
    <property type="component" value="Unassembled WGS sequence"/>
</dbReference>
<dbReference type="SUPFAM" id="SSF55785">
    <property type="entry name" value="PYP-like sensor domain (PAS domain)"/>
    <property type="match status" value="4"/>
</dbReference>
<dbReference type="InterPro" id="IPR036890">
    <property type="entry name" value="HATPase_C_sf"/>
</dbReference>
<feature type="coiled-coil region" evidence="6">
    <location>
        <begin position="266"/>
        <end position="300"/>
    </location>
</feature>
<evidence type="ECO:0000256" key="6">
    <source>
        <dbReference type="SAM" id="Coils"/>
    </source>
</evidence>
<sequence length="789" mass="89808">MTDFSTRAVSNNQHFTETEARFNALLKATSDVIYSFSPDWSEMRELDGRGFLKDTKGPTLNWKENNVHPEDLDLVNQTIELAIAEKKVFYLEHRVLRADGSPGWTISRAVPILDNDGEIIEWFGTASDITERKNAELQLVEARIKSDQQKRFYETVTSNTPDLMYVFDLEYRFTYANQALLTMWGKTWEDAIGKSLLENGYEPWHAEMHEREIDNIKENKQPIRGEVSFPHAVLGKRIYDYILTPVLDDRGEVEAIAGTTRDVTDRKRIEESLENSAKDLQAINEELAASNEELATSIEEVAMVNQELILAQDQVAESQLAFRLAVSAANFGTWFIHSTTREFITDARLKELFGYYEDEPLTIEDALAQITKEYRPFVASKLENAIYNNGDYDVTYPVVGLHDHRFRWLRAIGNLKVDSSGTFSAFTGVVMDITEQYLAEAEVKLAAENLSMAIEAAGLGTFQINAIDRTFVASAKLKEFFGFDPDDVVPYEAAINQIHPDYRQQVAELVELTINEGGRFDTEYPIIGNIDGKTRWVRAIGEMQQRNGKEYFTGVINEITEKKLDEIRKNDFIGMVSHELKTPLTSMKAYIQVLNYRLKNYEEEFVIKTLERADLQVNKMTTMINGFLNISRLESGKIDISLQNFDIAALLKEIEEETQGTISTHELLFSPSSEIFINADREKIAHVIHNLISNAVKYSAFGTKILINCDTLKDEVIVSVKDQGMGIRSSDAIHIFDRYYRVEGEHMHSISGFGIGLYLCAEIVKRHEGRIWLDSEYGVGSQFVFSLPI</sequence>
<dbReference type="InterPro" id="IPR013655">
    <property type="entry name" value="PAS_fold_3"/>
</dbReference>
<dbReference type="CDD" id="cd00082">
    <property type="entry name" value="HisKA"/>
    <property type="match status" value="1"/>
</dbReference>
<evidence type="ECO:0000259" key="9">
    <source>
        <dbReference type="PROSITE" id="PS50113"/>
    </source>
</evidence>
<evidence type="ECO:0000259" key="8">
    <source>
        <dbReference type="PROSITE" id="PS50112"/>
    </source>
</evidence>
<feature type="domain" description="PAC" evidence="9">
    <location>
        <begin position="392"/>
        <end position="445"/>
    </location>
</feature>
<dbReference type="Pfam" id="PF02518">
    <property type="entry name" value="HATPase_c"/>
    <property type="match status" value="1"/>
</dbReference>
<dbReference type="InterPro" id="IPR036097">
    <property type="entry name" value="HisK_dim/P_sf"/>
</dbReference>
<dbReference type="InterPro" id="IPR005467">
    <property type="entry name" value="His_kinase_dom"/>
</dbReference>
<feature type="domain" description="PAS" evidence="8">
    <location>
        <begin position="446"/>
        <end position="517"/>
    </location>
</feature>
<feature type="domain" description="Histidine kinase" evidence="7">
    <location>
        <begin position="575"/>
        <end position="789"/>
    </location>
</feature>
<dbReference type="Pfam" id="PF00512">
    <property type="entry name" value="HisKA"/>
    <property type="match status" value="1"/>
</dbReference>
<dbReference type="EC" id="2.7.13.3" evidence="2"/>
<dbReference type="InterPro" id="IPR035965">
    <property type="entry name" value="PAS-like_dom_sf"/>
</dbReference>
<dbReference type="SMART" id="SM00387">
    <property type="entry name" value="HATPase_c"/>
    <property type="match status" value="1"/>
</dbReference>
<evidence type="ECO:0000256" key="1">
    <source>
        <dbReference type="ARBA" id="ARBA00000085"/>
    </source>
</evidence>
<organism evidence="10 11">
    <name type="scientific">Pedobacter ginsengiterrae</name>
    <dbReference type="NCBI Taxonomy" id="871696"/>
    <lineage>
        <taxon>Bacteria</taxon>
        <taxon>Pseudomonadati</taxon>
        <taxon>Bacteroidota</taxon>
        <taxon>Sphingobacteriia</taxon>
        <taxon>Sphingobacteriales</taxon>
        <taxon>Sphingobacteriaceae</taxon>
        <taxon>Pedobacter</taxon>
    </lineage>
</organism>
<dbReference type="RefSeq" id="WP_344768677.1">
    <property type="nucleotide sequence ID" value="NZ_BAABAK010000016.1"/>
</dbReference>
<proteinExistence type="predicted"/>
<gene>
    <name evidence="10" type="ORF">GCM10022246_32230</name>
</gene>
<dbReference type="InterPro" id="IPR000700">
    <property type="entry name" value="PAS-assoc_C"/>
</dbReference>
<dbReference type="SUPFAM" id="SSF55874">
    <property type="entry name" value="ATPase domain of HSP90 chaperone/DNA topoisomerase II/histidine kinase"/>
    <property type="match status" value="1"/>
</dbReference>
<protein>
    <recommendedName>
        <fullName evidence="2">histidine kinase</fullName>
        <ecNumber evidence="2">2.7.13.3</ecNumber>
    </recommendedName>
</protein>
<dbReference type="SMART" id="SM00086">
    <property type="entry name" value="PAC"/>
    <property type="match status" value="3"/>
</dbReference>